<organism evidence="2 3">
    <name type="scientific">Galerina marginata (strain CBS 339.88)</name>
    <dbReference type="NCBI Taxonomy" id="685588"/>
    <lineage>
        <taxon>Eukaryota</taxon>
        <taxon>Fungi</taxon>
        <taxon>Dikarya</taxon>
        <taxon>Basidiomycota</taxon>
        <taxon>Agaricomycotina</taxon>
        <taxon>Agaricomycetes</taxon>
        <taxon>Agaricomycetidae</taxon>
        <taxon>Agaricales</taxon>
        <taxon>Agaricineae</taxon>
        <taxon>Strophariaceae</taxon>
        <taxon>Galerina</taxon>
    </lineage>
</organism>
<feature type="compositionally biased region" description="Polar residues" evidence="1">
    <location>
        <begin position="63"/>
        <end position="81"/>
    </location>
</feature>
<accession>A0A067SDT7</accession>
<dbReference type="AlphaFoldDB" id="A0A067SDT7"/>
<dbReference type="EMBL" id="KL142430">
    <property type="protein sequence ID" value="KDR65904.1"/>
    <property type="molecule type" value="Genomic_DNA"/>
</dbReference>
<proteinExistence type="predicted"/>
<reference evidence="3" key="1">
    <citation type="journal article" date="2014" name="Proc. Natl. Acad. Sci. U.S.A.">
        <title>Extensive sampling of basidiomycete genomes demonstrates inadequacy of the white-rot/brown-rot paradigm for wood decay fungi.</title>
        <authorList>
            <person name="Riley R."/>
            <person name="Salamov A.A."/>
            <person name="Brown D.W."/>
            <person name="Nagy L.G."/>
            <person name="Floudas D."/>
            <person name="Held B.W."/>
            <person name="Levasseur A."/>
            <person name="Lombard V."/>
            <person name="Morin E."/>
            <person name="Otillar R."/>
            <person name="Lindquist E.A."/>
            <person name="Sun H."/>
            <person name="LaButti K.M."/>
            <person name="Schmutz J."/>
            <person name="Jabbour D."/>
            <person name="Luo H."/>
            <person name="Baker S.E."/>
            <person name="Pisabarro A.G."/>
            <person name="Walton J.D."/>
            <person name="Blanchette R.A."/>
            <person name="Henrissat B."/>
            <person name="Martin F."/>
            <person name="Cullen D."/>
            <person name="Hibbett D.S."/>
            <person name="Grigoriev I.V."/>
        </authorList>
    </citation>
    <scope>NUCLEOTIDE SEQUENCE [LARGE SCALE GENOMIC DNA]</scope>
    <source>
        <strain evidence="3">CBS 339.88</strain>
    </source>
</reference>
<gene>
    <name evidence="2" type="ORF">GALMADRAFT_217295</name>
</gene>
<feature type="region of interest" description="Disordered" evidence="1">
    <location>
        <begin position="63"/>
        <end position="88"/>
    </location>
</feature>
<evidence type="ECO:0000313" key="3">
    <source>
        <dbReference type="Proteomes" id="UP000027222"/>
    </source>
</evidence>
<evidence type="ECO:0000313" key="2">
    <source>
        <dbReference type="EMBL" id="KDR65904.1"/>
    </source>
</evidence>
<dbReference type="Proteomes" id="UP000027222">
    <property type="component" value="Unassembled WGS sequence"/>
</dbReference>
<protein>
    <submittedName>
        <fullName evidence="2">Uncharacterized protein</fullName>
    </submittedName>
</protein>
<feature type="region of interest" description="Disordered" evidence="1">
    <location>
        <begin position="194"/>
        <end position="217"/>
    </location>
</feature>
<sequence length="217" mass="24369">MAAVFQGRTARIQPFIFTAKSSIPTNRVYLMRAVTVSIQLCARTRQACVTTGMVEANQTAQTVDNHTDSTTADEILPSSNNDESASEADARASAVVWDHYKDQYEKARREEHELAEQFNGGSTFGVDDYGDVWADDDEDDYEKARREQSRLDALSEQCNCSSTFGVDDFGDVRHFSLLCNYRRYLDRKDSISGRTESEDLLESMGGNEAEETGENKR</sequence>
<name>A0A067SDT7_GALM3</name>
<keyword evidence="3" id="KW-1185">Reference proteome</keyword>
<feature type="compositionally biased region" description="Acidic residues" evidence="1">
    <location>
        <begin position="208"/>
        <end position="217"/>
    </location>
</feature>
<evidence type="ECO:0000256" key="1">
    <source>
        <dbReference type="SAM" id="MobiDB-lite"/>
    </source>
</evidence>
<dbReference type="HOGENOM" id="CLU_1272386_0_0_1"/>